<dbReference type="GO" id="GO:0003677">
    <property type="term" value="F:DNA binding"/>
    <property type="evidence" value="ECO:0007669"/>
    <property type="project" value="TreeGrafter"/>
</dbReference>
<feature type="non-terminal residue" evidence="11">
    <location>
        <position position="1"/>
    </location>
</feature>
<accession>A0A4V3SJB2</accession>
<protein>
    <recommendedName>
        <fullName evidence="3">Transcription initiation factor TFIID subunit 4</fullName>
    </recommendedName>
    <alternativeName>
        <fullName evidence="8">TBP-associated factor 4</fullName>
    </alternativeName>
</protein>
<feature type="region of interest" description="Disordered" evidence="9">
    <location>
        <begin position="245"/>
        <end position="330"/>
    </location>
</feature>
<evidence type="ECO:0000256" key="5">
    <source>
        <dbReference type="ARBA" id="ARBA00023163"/>
    </source>
</evidence>
<proteinExistence type="inferred from homology"/>
<comment type="function">
    <text evidence="7">Functions as a component of the DNA-binding general transcription factor complex TFIID. Binding of TFIID to a promoter (with or without TATA element) is the initial step in pre-initiation complex (PIC) formation. TFIID plays a key role in the regulation of gene expression by RNA polymerase II through different activities such as transcription activator interaction, core promoter recognition and selectivity, TFIIA and TFIIB interaction, chromatin modification (histone acetylation by TAF1), facilitation of DNA opening and initiation of transcription.</text>
</comment>
<evidence type="ECO:0000313" key="11">
    <source>
        <dbReference type="EMBL" id="TGZ83315.1"/>
    </source>
</evidence>
<keyword evidence="4" id="KW-0805">Transcription regulation</keyword>
<gene>
    <name evidence="11" type="ORF">EX30DRAFT_304589</name>
</gene>
<reference evidence="11 12" key="1">
    <citation type="submission" date="2019-04" db="EMBL/GenBank/DDBJ databases">
        <title>Comparative genomics and transcriptomics to analyze fruiting body development in filamentous ascomycetes.</title>
        <authorList>
            <consortium name="DOE Joint Genome Institute"/>
            <person name="Lutkenhaus R."/>
            <person name="Traeger S."/>
            <person name="Breuer J."/>
            <person name="Kuo A."/>
            <person name="Lipzen A."/>
            <person name="Pangilinan J."/>
            <person name="Dilworth D."/>
            <person name="Sandor L."/>
            <person name="Poggeler S."/>
            <person name="Barry K."/>
            <person name="Grigoriev I.V."/>
            <person name="Nowrousian M."/>
        </authorList>
    </citation>
    <scope>NUCLEOTIDE SEQUENCE [LARGE SCALE GENOMIC DNA]</scope>
    <source>
        <strain evidence="11 12">CBS 389.68</strain>
    </source>
</reference>
<feature type="region of interest" description="Disordered" evidence="9">
    <location>
        <begin position="84"/>
        <end position="104"/>
    </location>
</feature>
<dbReference type="InterPro" id="IPR045144">
    <property type="entry name" value="TAF4"/>
</dbReference>
<evidence type="ECO:0000256" key="2">
    <source>
        <dbReference type="ARBA" id="ARBA00006178"/>
    </source>
</evidence>
<keyword evidence="12" id="KW-1185">Reference proteome</keyword>
<evidence type="ECO:0000256" key="3">
    <source>
        <dbReference type="ARBA" id="ARBA00017306"/>
    </source>
</evidence>
<comment type="subcellular location">
    <subcellularLocation>
        <location evidence="1">Nucleus</location>
    </subcellularLocation>
</comment>
<dbReference type="STRING" id="341454.A0A4V3SJB2"/>
<feature type="compositionally biased region" description="Low complexity" evidence="9">
    <location>
        <begin position="22"/>
        <end position="32"/>
    </location>
</feature>
<keyword evidence="6" id="KW-0539">Nucleus</keyword>
<evidence type="ECO:0000313" key="12">
    <source>
        <dbReference type="Proteomes" id="UP000298138"/>
    </source>
</evidence>
<evidence type="ECO:0000259" key="10">
    <source>
        <dbReference type="Pfam" id="PF05236"/>
    </source>
</evidence>
<feature type="compositionally biased region" description="Basic and acidic residues" evidence="9">
    <location>
        <begin position="295"/>
        <end position="312"/>
    </location>
</feature>
<evidence type="ECO:0000256" key="1">
    <source>
        <dbReference type="ARBA" id="ARBA00004123"/>
    </source>
</evidence>
<dbReference type="GO" id="GO:0005669">
    <property type="term" value="C:transcription factor TFIID complex"/>
    <property type="evidence" value="ECO:0007669"/>
    <property type="project" value="InterPro"/>
</dbReference>
<dbReference type="PANTHER" id="PTHR15138">
    <property type="entry name" value="TRANSCRIPTION INITIATION FACTOR TFIID SUBUNIT 4"/>
    <property type="match status" value="1"/>
</dbReference>
<evidence type="ECO:0000256" key="9">
    <source>
        <dbReference type="SAM" id="MobiDB-lite"/>
    </source>
</evidence>
<feature type="region of interest" description="Disordered" evidence="9">
    <location>
        <begin position="1"/>
        <end position="54"/>
    </location>
</feature>
<evidence type="ECO:0000256" key="4">
    <source>
        <dbReference type="ARBA" id="ARBA00023015"/>
    </source>
</evidence>
<dbReference type="AlphaFoldDB" id="A0A4V3SJB2"/>
<feature type="compositionally biased region" description="Low complexity" evidence="9">
    <location>
        <begin position="261"/>
        <end position="276"/>
    </location>
</feature>
<dbReference type="InParanoid" id="A0A4V3SJB2"/>
<evidence type="ECO:0000256" key="8">
    <source>
        <dbReference type="ARBA" id="ARBA00031747"/>
    </source>
</evidence>
<dbReference type="InterPro" id="IPR007900">
    <property type="entry name" value="TAF4_C"/>
</dbReference>
<dbReference type="OrthoDB" id="21060at2759"/>
<comment type="similarity">
    <text evidence="2">Belongs to the TAF4 family.</text>
</comment>
<evidence type="ECO:0000256" key="6">
    <source>
        <dbReference type="ARBA" id="ARBA00023242"/>
    </source>
</evidence>
<dbReference type="EMBL" id="ML220114">
    <property type="protein sequence ID" value="TGZ83315.1"/>
    <property type="molecule type" value="Genomic_DNA"/>
</dbReference>
<organism evidence="11 12">
    <name type="scientific">Ascodesmis nigricans</name>
    <dbReference type="NCBI Taxonomy" id="341454"/>
    <lineage>
        <taxon>Eukaryota</taxon>
        <taxon>Fungi</taxon>
        <taxon>Dikarya</taxon>
        <taxon>Ascomycota</taxon>
        <taxon>Pezizomycotina</taxon>
        <taxon>Pezizomycetes</taxon>
        <taxon>Pezizales</taxon>
        <taxon>Ascodesmidaceae</taxon>
        <taxon>Ascodesmis</taxon>
    </lineage>
</organism>
<dbReference type="GO" id="GO:0016251">
    <property type="term" value="F:RNA polymerase II general transcription initiation factor activity"/>
    <property type="evidence" value="ECO:0007669"/>
    <property type="project" value="TreeGrafter"/>
</dbReference>
<name>A0A4V3SJB2_9PEZI</name>
<dbReference type="Proteomes" id="UP000298138">
    <property type="component" value="Unassembled WGS sequence"/>
</dbReference>
<dbReference type="GO" id="GO:0006367">
    <property type="term" value="P:transcription initiation at RNA polymerase II promoter"/>
    <property type="evidence" value="ECO:0007669"/>
    <property type="project" value="TreeGrafter"/>
</dbReference>
<dbReference type="PANTHER" id="PTHR15138:SF14">
    <property type="entry name" value="TRANSCRIPTION INITIATION FACTOR TFIID SUBUNIT 4"/>
    <property type="match status" value="1"/>
</dbReference>
<dbReference type="Pfam" id="PF05236">
    <property type="entry name" value="TAF4"/>
    <property type="match status" value="1"/>
</dbReference>
<feature type="domain" description="Transcription initiation factor TFIID component TAF4 C-terminal" evidence="10">
    <location>
        <begin position="52"/>
        <end position="425"/>
    </location>
</feature>
<keyword evidence="5" id="KW-0804">Transcription</keyword>
<sequence>PSPLPPPQEPDIMSNSMTPPAQQQQQQQQQQQLNSMPPPTTPASKPTDPNDLADALTSAGIDLKAEEAQLASFVPGGPRSQEEIYQQAMRQQAEHRSHHLNNPFLNPRAVNQILLKKTTSDHCQPFNVIEPNGAISLAGQGADIMTLLSLASRERMRDLLTRAVALAKARRRPQGIIHGPWADQVAGVKPEMKIPDATISPTTPSASLGQKRSFDTANSADTLIPTVNLTNPVAIALRALKKEEYTKDQERKAKKARREATAGTGTPSGTPAPDGASTPIPGTPGSTAPEPGPKLSKEARKQQSSKLEEQISHRAANATASLMMGGLGGGRKKKKTYSWMNAGGAASAPAGPRPGVPGGIGTGVGVGRQVPGQHAGSADDQLNWIGHRVGVWREDGERGKGIQIRDWIGALEGDGRAPKKGVCKAYLKLK</sequence>
<evidence type="ECO:0000256" key="7">
    <source>
        <dbReference type="ARBA" id="ARBA00025346"/>
    </source>
</evidence>